<keyword evidence="1" id="KW-0472">Membrane</keyword>
<sequence length="65" mass="7314">MKLNVKWVWTLSAVIYVAFVLIGYAIYVELSPLQEPPADHMQHETSSEAKSSHSVSVLHFGARPF</sequence>
<accession>A0A653W7C1</accession>
<protein>
    <submittedName>
        <fullName evidence="2">Uncharacterized protein</fullName>
    </submittedName>
</protein>
<feature type="transmembrane region" description="Helical" evidence="1">
    <location>
        <begin position="7"/>
        <end position="27"/>
    </location>
</feature>
<evidence type="ECO:0000256" key="1">
    <source>
        <dbReference type="SAM" id="Phobius"/>
    </source>
</evidence>
<keyword evidence="1" id="KW-1133">Transmembrane helix</keyword>
<name>A0A653W7C1_BACAB</name>
<dbReference type="Proteomes" id="UP000433089">
    <property type="component" value="Unassembled WGS sequence"/>
</dbReference>
<dbReference type="AlphaFoldDB" id="A0A653W7C1"/>
<proteinExistence type="predicted"/>
<evidence type="ECO:0000313" key="2">
    <source>
        <dbReference type="EMBL" id="VXC14724.1"/>
    </source>
</evidence>
<organism evidence="2 3">
    <name type="scientific">Bacillus altitudinis</name>
    <dbReference type="NCBI Taxonomy" id="293387"/>
    <lineage>
        <taxon>Bacteria</taxon>
        <taxon>Bacillati</taxon>
        <taxon>Bacillota</taxon>
        <taxon>Bacilli</taxon>
        <taxon>Bacillales</taxon>
        <taxon>Bacillaceae</taxon>
        <taxon>Bacillus</taxon>
    </lineage>
</organism>
<dbReference type="EMBL" id="CABWLH010000010">
    <property type="protein sequence ID" value="VXC14724.1"/>
    <property type="molecule type" value="Genomic_DNA"/>
</dbReference>
<reference evidence="2 3" key="1">
    <citation type="submission" date="2019-10" db="EMBL/GenBank/DDBJ databases">
        <authorList>
            <person name="Karimi E."/>
        </authorList>
    </citation>
    <scope>NUCLEOTIDE SEQUENCE [LARGE SCALE GENOMIC DNA]</scope>
    <source>
        <strain evidence="2">Bacillus sp. 348</strain>
    </source>
</reference>
<keyword evidence="1" id="KW-0812">Transmembrane</keyword>
<dbReference type="RefSeq" id="WP_017359236.1">
    <property type="nucleotide sequence ID" value="NZ_CP014165.1"/>
</dbReference>
<evidence type="ECO:0000313" key="3">
    <source>
        <dbReference type="Proteomes" id="UP000433089"/>
    </source>
</evidence>
<gene>
    <name evidence="2" type="ORF">BACI348_50392</name>
</gene>